<keyword evidence="5" id="KW-0548">Nucleotidyltransferase</keyword>
<sequence>MTEEKKQGTNKGISFCFTDFKEDNISCGYTVMFNDYKDVIRGIAWGVETCPKTQRKHNQGYIQMYQQCRYNAIACMMKSKAHFEVLRGSIEDNEIYCSKEGDYTKLGYFVAKGYRTDLHNIKDDLLNDASKYDIMFNYTGNFVRYSSGIMKMKELIDKKKAQHWRDVTTTVLYGKAGTGKTSYVMKKHGYDKVFILDAKWAATTFWGDYDNESVLLIDDFNGWIQYSYMLRILDGHPLQLNIKGGSTYAKWTHVYITSNAMGYKWYKSVGDNLRRRVSGCLEVFIGNTETINTNEYFENNEEIELVDVYGGEVSVF</sequence>
<evidence type="ECO:0000256" key="3">
    <source>
        <dbReference type="ARBA" id="ARBA00008545"/>
    </source>
</evidence>
<protein>
    <recommendedName>
        <fullName evidence="15">ATP-dependent helicase Rep</fullName>
    </recommendedName>
    <alternativeName>
        <fullName evidence="16">RepP</fullName>
    </alternativeName>
</protein>
<evidence type="ECO:0000256" key="6">
    <source>
        <dbReference type="ARBA" id="ARBA00022705"/>
    </source>
</evidence>
<dbReference type="GO" id="GO:0046872">
    <property type="term" value="F:metal ion binding"/>
    <property type="evidence" value="ECO:0007669"/>
    <property type="project" value="UniProtKB-KW"/>
</dbReference>
<dbReference type="Gene3D" id="3.40.1310.20">
    <property type="match status" value="1"/>
</dbReference>
<comment type="cofactor">
    <cofactor evidence="1">
        <name>Mn(2+)</name>
        <dbReference type="ChEBI" id="CHEBI:29035"/>
    </cofactor>
</comment>
<keyword evidence="14" id="KW-0511">Multifunctional enzyme</keyword>
<evidence type="ECO:0000256" key="13">
    <source>
        <dbReference type="ARBA" id="ARBA00023125"/>
    </source>
</evidence>
<keyword evidence="10" id="KW-0255">Endonuclease</keyword>
<evidence type="ECO:0000256" key="17">
    <source>
        <dbReference type="ARBA" id="ARBA00049360"/>
    </source>
</evidence>
<keyword evidence="11" id="KW-0378">Hydrolase</keyword>
<dbReference type="Pfam" id="PF00910">
    <property type="entry name" value="RNA_helicase"/>
    <property type="match status" value="1"/>
</dbReference>
<keyword evidence="6" id="KW-0235">DNA replication</keyword>
<dbReference type="GO" id="GO:0003723">
    <property type="term" value="F:RNA binding"/>
    <property type="evidence" value="ECO:0007669"/>
    <property type="project" value="InterPro"/>
</dbReference>
<dbReference type="PROSITE" id="PS52020">
    <property type="entry name" value="CRESS_DNA_REP"/>
    <property type="match status" value="1"/>
</dbReference>
<keyword evidence="7" id="KW-0540">Nuclease</keyword>
<comment type="similarity">
    <text evidence="3">Belongs to the nanoviruses/circoviruses replication-associated protein family.</text>
</comment>
<evidence type="ECO:0000256" key="4">
    <source>
        <dbReference type="ARBA" id="ARBA00022679"/>
    </source>
</evidence>
<accession>A0A1I9XGC3</accession>
<dbReference type="SUPFAM" id="SSF52540">
    <property type="entry name" value="P-loop containing nucleoside triphosphate hydrolases"/>
    <property type="match status" value="1"/>
</dbReference>
<evidence type="ECO:0000256" key="5">
    <source>
        <dbReference type="ARBA" id="ARBA00022695"/>
    </source>
</evidence>
<evidence type="ECO:0000256" key="7">
    <source>
        <dbReference type="ARBA" id="ARBA00022722"/>
    </source>
</evidence>
<reference evidence="19" key="1">
    <citation type="journal article" date="2017" name="PLoS ONE">
        <title>Novel circular single-stranded DNA viruses among an asteroid, echinoid and holothurian (Phylum: Echinodermata).</title>
        <authorList>
            <person name="Jackson E.W."/>
            <person name="Bistolas K.S.I."/>
            <person name="Button J.B."/>
            <person name="Hewson I."/>
        </authorList>
    </citation>
    <scope>NUCLEOTIDE SEQUENCE</scope>
</reference>
<evidence type="ECO:0000256" key="16">
    <source>
        <dbReference type="ARBA" id="ARBA00032243"/>
    </source>
</evidence>
<keyword evidence="9" id="KW-0547">Nucleotide-binding</keyword>
<evidence type="ECO:0000256" key="12">
    <source>
        <dbReference type="ARBA" id="ARBA00023124"/>
    </source>
</evidence>
<evidence type="ECO:0000256" key="10">
    <source>
        <dbReference type="ARBA" id="ARBA00022759"/>
    </source>
</evidence>
<evidence type="ECO:0000259" key="18">
    <source>
        <dbReference type="PROSITE" id="PS52020"/>
    </source>
</evidence>
<keyword evidence="8" id="KW-0479">Metal-binding</keyword>
<evidence type="ECO:0000256" key="15">
    <source>
        <dbReference type="ARBA" id="ARBA00030754"/>
    </source>
</evidence>
<organism evidence="19">
    <name type="scientific">uncultured virus</name>
    <dbReference type="NCBI Taxonomy" id="340016"/>
    <lineage>
        <taxon>Viruses</taxon>
        <taxon>environmental samples</taxon>
    </lineage>
</organism>
<dbReference type="GO" id="GO:0016787">
    <property type="term" value="F:hydrolase activity"/>
    <property type="evidence" value="ECO:0007669"/>
    <property type="project" value="UniProtKB-KW"/>
</dbReference>
<dbReference type="GO" id="GO:0003677">
    <property type="term" value="F:DNA binding"/>
    <property type="evidence" value="ECO:0007669"/>
    <property type="project" value="UniProtKB-KW"/>
</dbReference>
<dbReference type="GO" id="GO:0004519">
    <property type="term" value="F:endonuclease activity"/>
    <property type="evidence" value="ECO:0007669"/>
    <property type="project" value="UniProtKB-KW"/>
</dbReference>
<name>A0A1I9XGC3_9VIRU</name>
<dbReference type="GO" id="GO:0003724">
    <property type="term" value="F:RNA helicase activity"/>
    <property type="evidence" value="ECO:0007669"/>
    <property type="project" value="InterPro"/>
</dbReference>
<evidence type="ECO:0000313" key="19">
    <source>
        <dbReference type="EMBL" id="APA62645.1"/>
    </source>
</evidence>
<dbReference type="InterPro" id="IPR049912">
    <property type="entry name" value="CRESS_DNA_REP"/>
</dbReference>
<evidence type="ECO:0000256" key="11">
    <source>
        <dbReference type="ARBA" id="ARBA00022801"/>
    </source>
</evidence>
<dbReference type="GO" id="GO:0042025">
    <property type="term" value="C:host cell nucleus"/>
    <property type="evidence" value="ECO:0007669"/>
    <property type="project" value="UniProtKB-SubCell"/>
</dbReference>
<evidence type="ECO:0000256" key="14">
    <source>
        <dbReference type="ARBA" id="ARBA00023268"/>
    </source>
</evidence>
<dbReference type="InterPro" id="IPR000605">
    <property type="entry name" value="Helicase_SF3_ssDNA/RNA_vir"/>
</dbReference>
<comment type="catalytic activity">
    <reaction evidence="17">
        <text>ATP + H2O = ADP + phosphate + H(+)</text>
        <dbReference type="Rhea" id="RHEA:13065"/>
        <dbReference type="ChEBI" id="CHEBI:15377"/>
        <dbReference type="ChEBI" id="CHEBI:15378"/>
        <dbReference type="ChEBI" id="CHEBI:30616"/>
        <dbReference type="ChEBI" id="CHEBI:43474"/>
        <dbReference type="ChEBI" id="CHEBI:456216"/>
    </reaction>
</comment>
<dbReference type="Pfam" id="PF02407">
    <property type="entry name" value="Viral_Rep"/>
    <property type="match status" value="1"/>
</dbReference>
<dbReference type="GO" id="GO:0006260">
    <property type="term" value="P:DNA replication"/>
    <property type="evidence" value="ECO:0007669"/>
    <property type="project" value="UniProtKB-KW"/>
</dbReference>
<evidence type="ECO:0000256" key="8">
    <source>
        <dbReference type="ARBA" id="ARBA00022723"/>
    </source>
</evidence>
<dbReference type="GO" id="GO:0000166">
    <property type="term" value="F:nucleotide binding"/>
    <property type="evidence" value="ECO:0007669"/>
    <property type="project" value="UniProtKB-KW"/>
</dbReference>
<evidence type="ECO:0000256" key="9">
    <source>
        <dbReference type="ARBA" id="ARBA00022741"/>
    </source>
</evidence>
<evidence type="ECO:0000256" key="1">
    <source>
        <dbReference type="ARBA" id="ARBA00001936"/>
    </source>
</evidence>
<dbReference type="GO" id="GO:0016779">
    <property type="term" value="F:nucleotidyltransferase activity"/>
    <property type="evidence" value="ECO:0007669"/>
    <property type="project" value="UniProtKB-KW"/>
</dbReference>
<keyword evidence="13" id="KW-0238">DNA-binding</keyword>
<feature type="domain" description="CRESS-DNA virus Rep endonuclease" evidence="18">
    <location>
        <begin position="9"/>
        <end position="109"/>
    </location>
</feature>
<dbReference type="InterPro" id="IPR027417">
    <property type="entry name" value="P-loop_NTPase"/>
</dbReference>
<keyword evidence="12" id="KW-0190">Covalent protein-DNA linkage</keyword>
<keyword evidence="4" id="KW-0808">Transferase</keyword>
<evidence type="ECO:0000256" key="2">
    <source>
        <dbReference type="ARBA" id="ARBA00004147"/>
    </source>
</evidence>
<proteinExistence type="inferred from homology"/>
<dbReference type="Gene3D" id="3.40.50.300">
    <property type="entry name" value="P-loop containing nucleotide triphosphate hydrolases"/>
    <property type="match status" value="1"/>
</dbReference>
<comment type="subcellular location">
    <subcellularLocation>
        <location evidence="2">Host nucleus</location>
    </subcellularLocation>
</comment>
<dbReference type="EMBL" id="KX246255">
    <property type="protein sequence ID" value="APA62645.1"/>
    <property type="molecule type" value="Genomic_DNA"/>
</dbReference>